<reference evidence="7" key="1">
    <citation type="submission" date="2019-06" db="EMBL/GenBank/DDBJ databases">
        <title>The complete genome of Emcibacter congregatus ZYLT.</title>
        <authorList>
            <person name="Zhao Z."/>
        </authorList>
    </citation>
    <scope>NUCLEOTIDE SEQUENCE [LARGE SCALE GENOMIC DNA]</scope>
    <source>
        <strain evidence="7">MCCC 1A06723</strain>
    </source>
</reference>
<dbReference type="Pfam" id="PF13007">
    <property type="entry name" value="LZ_Tnp_IS66"/>
    <property type="match status" value="1"/>
</dbReference>
<evidence type="ECO:0000259" key="5">
    <source>
        <dbReference type="Pfam" id="PF13817"/>
    </source>
</evidence>
<dbReference type="InterPro" id="IPR024463">
    <property type="entry name" value="Transposase_TnpC_homeodom"/>
</dbReference>
<feature type="domain" description="Transposase IS66 C-terminal" evidence="5">
    <location>
        <begin position="467"/>
        <end position="504"/>
    </location>
</feature>
<dbReference type="InterPro" id="IPR052344">
    <property type="entry name" value="Transposase-related"/>
</dbReference>
<evidence type="ECO:0000259" key="2">
    <source>
        <dbReference type="Pfam" id="PF03050"/>
    </source>
</evidence>
<dbReference type="EMBL" id="VFIY01000014">
    <property type="protein sequence ID" value="TPD59340.1"/>
    <property type="molecule type" value="Genomic_DNA"/>
</dbReference>
<dbReference type="Proteomes" id="UP000319148">
    <property type="component" value="Unassembled WGS sequence"/>
</dbReference>
<proteinExistence type="predicted"/>
<name>A0A501PFX8_9PROT</name>
<dbReference type="AlphaFoldDB" id="A0A501PFX8"/>
<dbReference type="Pfam" id="PF03050">
    <property type="entry name" value="DDE_Tnp_IS66"/>
    <property type="match status" value="1"/>
</dbReference>
<dbReference type="InterPro" id="IPR024474">
    <property type="entry name" value="Znf_dom_IS66"/>
</dbReference>
<gene>
    <name evidence="6" type="ORF">FIV46_11125</name>
</gene>
<dbReference type="NCBIfam" id="NF033517">
    <property type="entry name" value="transpos_IS66"/>
    <property type="match status" value="1"/>
</dbReference>
<feature type="region of interest" description="Disordered" evidence="1">
    <location>
        <begin position="69"/>
        <end position="104"/>
    </location>
</feature>
<keyword evidence="7" id="KW-1185">Reference proteome</keyword>
<evidence type="ECO:0000256" key="1">
    <source>
        <dbReference type="SAM" id="MobiDB-lite"/>
    </source>
</evidence>
<organism evidence="6 7">
    <name type="scientific">Emcibacter nanhaiensis</name>
    <dbReference type="NCBI Taxonomy" id="1505037"/>
    <lineage>
        <taxon>Bacteria</taxon>
        <taxon>Pseudomonadati</taxon>
        <taxon>Pseudomonadota</taxon>
        <taxon>Alphaproteobacteria</taxon>
        <taxon>Emcibacterales</taxon>
        <taxon>Emcibacteraceae</taxon>
        <taxon>Emcibacter</taxon>
    </lineage>
</organism>
<evidence type="ECO:0000259" key="4">
    <source>
        <dbReference type="Pfam" id="PF13007"/>
    </source>
</evidence>
<protein>
    <submittedName>
        <fullName evidence="6">IS66 family transposase</fullName>
    </submittedName>
</protein>
<accession>A0A501PFX8</accession>
<dbReference type="InterPro" id="IPR039552">
    <property type="entry name" value="IS66_C"/>
</dbReference>
<dbReference type="InterPro" id="IPR004291">
    <property type="entry name" value="Transposase_IS66_central"/>
</dbReference>
<feature type="domain" description="Transposase TnpC homeodomain" evidence="4">
    <location>
        <begin position="36"/>
        <end position="106"/>
    </location>
</feature>
<dbReference type="Pfam" id="PF13005">
    <property type="entry name" value="zf-IS66"/>
    <property type="match status" value="1"/>
</dbReference>
<evidence type="ECO:0000313" key="6">
    <source>
        <dbReference type="EMBL" id="TPD59340.1"/>
    </source>
</evidence>
<feature type="domain" description="Transposase IS66 central" evidence="2">
    <location>
        <begin position="175"/>
        <end position="460"/>
    </location>
</feature>
<comment type="caution">
    <text evidence="6">The sequence shown here is derived from an EMBL/GenBank/DDBJ whole genome shotgun (WGS) entry which is preliminary data.</text>
</comment>
<dbReference type="OrthoDB" id="9800877at2"/>
<evidence type="ECO:0000259" key="3">
    <source>
        <dbReference type="Pfam" id="PF13005"/>
    </source>
</evidence>
<dbReference type="PANTHER" id="PTHR33678:SF1">
    <property type="entry name" value="BLL1576 PROTEIN"/>
    <property type="match status" value="1"/>
</dbReference>
<sequence length="508" mass="56966">MLTAPQNLPDDARALKAMIAALTADLKSRDLLIEKLEHQLSGLRRQQFGARSEMLDQLELVLESEEIAAAQDQNEQREAEPVETPTPTPKAKPKRTPLPGHLPRDEQIISPDLAEEGACDHCGGRLKHLGEDVTEELEYVPGRFRVNRFVRPKLSCACCETIHQAPLPSRPIERGRPGPGLLAHVLTSKYCDHLPLYRQSQIFAREKVDLDRSTLADWVGKSTALLEPLAEAIGYHVKAGQAIFADDTPVGVQSPGTGKTKTGRFWTYVRDERPWDGENAPAVYYRYSPDRKGAWPAEHLKDFKGWMHADGYAGFNKLTEKGKVREVACMAHIRRKLFDVHKSQGSASAAGALKRIAELYQIEDEVRGQPPDKRKAVRQAKAKPLFEDLELWLERQLTTISGKSPLAGAIRYGLSRMKRLTPWLEHGFLELDNNSAERAIRPIAVGRKNYLFMGSDRGGKSAAIAYTLIGTAKLYGIDPEAWLTDILGRINDHKVNRIDELLPWNYKK</sequence>
<evidence type="ECO:0000313" key="7">
    <source>
        <dbReference type="Proteomes" id="UP000319148"/>
    </source>
</evidence>
<dbReference type="PANTHER" id="PTHR33678">
    <property type="entry name" value="BLL1576 PROTEIN"/>
    <property type="match status" value="1"/>
</dbReference>
<dbReference type="Pfam" id="PF13817">
    <property type="entry name" value="DDE_Tnp_IS66_C"/>
    <property type="match status" value="1"/>
</dbReference>
<dbReference type="RefSeq" id="WP_139941004.1">
    <property type="nucleotide sequence ID" value="NZ_JBHSYP010000006.1"/>
</dbReference>
<feature type="domain" description="Transposase IS66 zinc-finger binding" evidence="3">
    <location>
        <begin position="118"/>
        <end position="160"/>
    </location>
</feature>